<dbReference type="EMBL" id="VOEJ01000001">
    <property type="protein sequence ID" value="TWR31026.1"/>
    <property type="molecule type" value="Genomic_DNA"/>
</dbReference>
<evidence type="ECO:0000256" key="5">
    <source>
        <dbReference type="ARBA" id="ARBA00023136"/>
    </source>
</evidence>
<dbReference type="Proteomes" id="UP000320042">
    <property type="component" value="Unassembled WGS sequence"/>
</dbReference>
<keyword evidence="5" id="KW-0472">Membrane</keyword>
<protein>
    <submittedName>
        <fullName evidence="9">TonB-dependent receptor</fullName>
    </submittedName>
</protein>
<dbReference type="SUPFAM" id="SSF49464">
    <property type="entry name" value="Carboxypeptidase regulatory domain-like"/>
    <property type="match status" value="1"/>
</dbReference>
<dbReference type="GO" id="GO:0009279">
    <property type="term" value="C:cell outer membrane"/>
    <property type="evidence" value="ECO:0007669"/>
    <property type="project" value="UniProtKB-SubCell"/>
</dbReference>
<evidence type="ECO:0000256" key="4">
    <source>
        <dbReference type="ARBA" id="ARBA00022692"/>
    </source>
</evidence>
<comment type="subcellular location">
    <subcellularLocation>
        <location evidence="1">Cell outer membrane</location>
        <topology evidence="1">Multi-pass membrane protein</topology>
    </subcellularLocation>
</comment>
<gene>
    <name evidence="9" type="ORF">FPZ43_00640</name>
</gene>
<dbReference type="PANTHER" id="PTHR30069:SF46">
    <property type="entry name" value="OAR PROTEIN"/>
    <property type="match status" value="1"/>
</dbReference>
<name>A0A563UI83_9SPHI</name>
<dbReference type="Pfam" id="PF25183">
    <property type="entry name" value="OMP_b-brl_4"/>
    <property type="match status" value="1"/>
</dbReference>
<feature type="domain" description="TonB-dependent transporter Oar-like beta-barrel" evidence="8">
    <location>
        <begin position="234"/>
        <end position="1037"/>
    </location>
</feature>
<accession>A0A563UI83</accession>
<dbReference type="InterPro" id="IPR008969">
    <property type="entry name" value="CarboxyPept-like_regulatory"/>
</dbReference>
<dbReference type="AlphaFoldDB" id="A0A563UI83"/>
<keyword evidence="2" id="KW-0813">Transport</keyword>
<keyword evidence="7" id="KW-0732">Signal</keyword>
<evidence type="ECO:0000256" key="7">
    <source>
        <dbReference type="SAM" id="SignalP"/>
    </source>
</evidence>
<dbReference type="OrthoDB" id="9768147at2"/>
<dbReference type="SUPFAM" id="SSF56935">
    <property type="entry name" value="Porins"/>
    <property type="match status" value="1"/>
</dbReference>
<evidence type="ECO:0000256" key="1">
    <source>
        <dbReference type="ARBA" id="ARBA00004571"/>
    </source>
</evidence>
<evidence type="ECO:0000256" key="2">
    <source>
        <dbReference type="ARBA" id="ARBA00022448"/>
    </source>
</evidence>
<reference evidence="9 10" key="1">
    <citation type="submission" date="2019-07" db="EMBL/GenBank/DDBJ databases">
        <authorList>
            <person name="Kim J."/>
        </authorList>
    </citation>
    <scope>NUCLEOTIDE SEQUENCE [LARGE SCALE GENOMIC DNA]</scope>
    <source>
        <strain evidence="10">dk17</strain>
    </source>
</reference>
<evidence type="ECO:0000256" key="6">
    <source>
        <dbReference type="ARBA" id="ARBA00023237"/>
    </source>
</evidence>
<dbReference type="InterPro" id="IPR039426">
    <property type="entry name" value="TonB-dep_rcpt-like"/>
</dbReference>
<evidence type="ECO:0000313" key="9">
    <source>
        <dbReference type="EMBL" id="TWR31026.1"/>
    </source>
</evidence>
<keyword evidence="6" id="KW-0998">Cell outer membrane</keyword>
<feature type="chain" id="PRO_5021721597" evidence="7">
    <location>
        <begin position="21"/>
        <end position="1105"/>
    </location>
</feature>
<dbReference type="RefSeq" id="WP_146379923.1">
    <property type="nucleotide sequence ID" value="NZ_VOEJ01000001.1"/>
</dbReference>
<dbReference type="PANTHER" id="PTHR30069">
    <property type="entry name" value="TONB-DEPENDENT OUTER MEMBRANE RECEPTOR"/>
    <property type="match status" value="1"/>
</dbReference>
<keyword evidence="9" id="KW-0675">Receptor</keyword>
<organism evidence="9 10">
    <name type="scientific">Mucilaginibacter pallidiroseus</name>
    <dbReference type="NCBI Taxonomy" id="2599295"/>
    <lineage>
        <taxon>Bacteria</taxon>
        <taxon>Pseudomonadati</taxon>
        <taxon>Bacteroidota</taxon>
        <taxon>Sphingobacteriia</taxon>
        <taxon>Sphingobacteriales</taxon>
        <taxon>Sphingobacteriaceae</taxon>
        <taxon>Mucilaginibacter</taxon>
    </lineage>
</organism>
<dbReference type="GO" id="GO:0044718">
    <property type="term" value="P:siderophore transmembrane transport"/>
    <property type="evidence" value="ECO:0007669"/>
    <property type="project" value="TreeGrafter"/>
</dbReference>
<proteinExistence type="predicted"/>
<comment type="caution">
    <text evidence="9">The sequence shown here is derived from an EMBL/GenBank/DDBJ whole genome shotgun (WGS) entry which is preliminary data.</text>
</comment>
<evidence type="ECO:0000259" key="8">
    <source>
        <dbReference type="Pfam" id="PF25183"/>
    </source>
</evidence>
<dbReference type="InterPro" id="IPR036942">
    <property type="entry name" value="Beta-barrel_TonB_sf"/>
</dbReference>
<feature type="signal peptide" evidence="7">
    <location>
        <begin position="1"/>
        <end position="20"/>
    </location>
</feature>
<sequence length="1105" mass="121771">MRKHLLLSIMFLFITAVTFAQVTSSSMSGTIKDAKGETLIGATVRATHGPSGTNYAIATNNDGRFSIANMRVGGPYTVTVSYIGYQPQTFSNVTLSLGQTYQLNVTLQNSGQLAEVVVTGNTSRLMNSSRDGASTNINTREIATLPTVGRNINELTRMTPQASSNSTGAIAGGNYRQNNITIDGSNFNNQFGIGSNLPANGAPISLDALEEISVNIAPFDVKQSGFIGTAVNAVTRAGTNDVSGSVYTYWRNQNQQGNKVGDNTPFTKQRFQQNQTGFRVGGPIIKNKLFLFLNGEFSKTTSPGQQFTASTPENPFTVGNTTNVKRPSASDLNMISDYLRTTYGYETGPYQGYDFISKNNKLLARLDWNINDNNRLNIRYNQVESNSPSFVSTSRSPLAAFSQTRTSQYGMQFANSNYYQDQNLYSIAAELNSNFFLFGKKVSNTLRGSYDHQNDPRSSDSEVFPFVDILQSDGSGTTLPYTSFGYEPFTYGNLRDVKTTSIYDYVTWNSGIHNFTVGGQAEFSKVTNGFQRFGTGYYTFASWNDFVTGQKPVDYAITYPLSPGYTQQFPMFKFAQYSLYGQDDIDFGNFRLSPGIRFDLPTYPGVSEIRTHPLVEALTFDGGRRINTGKLPGSRIMVSPRLGFNWDVKGDHSLQIRGGSGIFTGTIPFVWIVSQAGDSGLLQFTQTYIGQNNTPGPFNPDPKAYLPATPPAAGTSIPSAISVMDENLKFPQTWKSNLAVDARLPWGIIGTLEGLYNKDINTVRGINANLVNPQTLNSTSPDHRYFYPAANAAKFINPLTSAGTVNGTGTNAFNAIVLTNGGKGYYWNLTAKLQKTFASGFSGMIAYSKSQAKNQFDGSGDQLLNTWSLTYQNNGNSNNPELSYANYVVPDRLIASVSYRKEYLKHLATTVSVFYEGSTQGRFSYGYTADFNRDGQTNDLIYIPKNPSEITFVPLTVGTGATAVTYTPQQQSDAFFAYIAQDKYLSKNMGKYAERNGAKYPWRNQFDFKLIQDIFTNVGGKRNTLQFTMDIFNVGNLISKKSGIQRFVNTPNILVPTNAALVSNTVPPTFRLATYRNQLISSTFSDDVSLNSTYYMQFGLRYIFN</sequence>
<evidence type="ECO:0000313" key="10">
    <source>
        <dbReference type="Proteomes" id="UP000320042"/>
    </source>
</evidence>
<keyword evidence="10" id="KW-1185">Reference proteome</keyword>
<dbReference type="GO" id="GO:0015344">
    <property type="term" value="F:siderophore uptake transmembrane transporter activity"/>
    <property type="evidence" value="ECO:0007669"/>
    <property type="project" value="TreeGrafter"/>
</dbReference>
<dbReference type="InterPro" id="IPR057601">
    <property type="entry name" value="Oar-like_b-barrel"/>
</dbReference>
<keyword evidence="4" id="KW-0812">Transmembrane</keyword>
<dbReference type="Gene3D" id="2.60.40.1120">
    <property type="entry name" value="Carboxypeptidase-like, regulatory domain"/>
    <property type="match status" value="1"/>
</dbReference>
<evidence type="ECO:0000256" key="3">
    <source>
        <dbReference type="ARBA" id="ARBA00022452"/>
    </source>
</evidence>
<keyword evidence="3" id="KW-1134">Transmembrane beta strand</keyword>
<dbReference type="Pfam" id="PF13620">
    <property type="entry name" value="CarboxypepD_reg"/>
    <property type="match status" value="1"/>
</dbReference>
<dbReference type="Gene3D" id="2.40.170.20">
    <property type="entry name" value="TonB-dependent receptor, beta-barrel domain"/>
    <property type="match status" value="1"/>
</dbReference>